<organism evidence="1 2">
    <name type="scientific">Wickerhamomyces pijperi</name>
    <name type="common">Yeast</name>
    <name type="synonym">Pichia pijperi</name>
    <dbReference type="NCBI Taxonomy" id="599730"/>
    <lineage>
        <taxon>Eukaryota</taxon>
        <taxon>Fungi</taxon>
        <taxon>Dikarya</taxon>
        <taxon>Ascomycota</taxon>
        <taxon>Saccharomycotina</taxon>
        <taxon>Saccharomycetes</taxon>
        <taxon>Phaffomycetales</taxon>
        <taxon>Wickerhamomycetaceae</taxon>
        <taxon>Wickerhamomyces</taxon>
    </lineage>
</organism>
<dbReference type="OrthoDB" id="4082971at2759"/>
<gene>
    <name evidence="1" type="ORF">WICPIJ_000885</name>
</gene>
<proteinExistence type="predicted"/>
<accession>A0A9P8TRC2</accession>
<comment type="caution">
    <text evidence="1">The sequence shown here is derived from an EMBL/GenBank/DDBJ whole genome shotgun (WGS) entry which is preliminary data.</text>
</comment>
<dbReference type="AlphaFoldDB" id="A0A9P8TRC2"/>
<reference evidence="1" key="1">
    <citation type="journal article" date="2021" name="Open Biol.">
        <title>Shared evolutionary footprints suggest mitochondrial oxidative damage underlies multiple complex I losses in fungi.</title>
        <authorList>
            <person name="Schikora-Tamarit M.A."/>
            <person name="Marcet-Houben M."/>
            <person name="Nosek J."/>
            <person name="Gabaldon T."/>
        </authorList>
    </citation>
    <scope>NUCLEOTIDE SEQUENCE</scope>
    <source>
        <strain evidence="1">CBS2887</strain>
    </source>
</reference>
<sequence>MSEEKAIISDTNAITKQISDLDIRQETEISSIDTNIITPTATTDEPQYNNDRTLTNNSEVVVKKLSGKVKVRKGQPEEAYLIQKNLYQESGPQLNTLTWLEELDLSKLDANIKTDRTALESLTERLYYSRDYKKCLEVTEFALEFVKVVDNQKKIKNEIDELISLKERCEKRLQQASL</sequence>
<evidence type="ECO:0000313" key="2">
    <source>
        <dbReference type="Proteomes" id="UP000774326"/>
    </source>
</evidence>
<dbReference type="EMBL" id="JAEUBG010000519">
    <property type="protein sequence ID" value="KAH3688114.1"/>
    <property type="molecule type" value="Genomic_DNA"/>
</dbReference>
<evidence type="ECO:0000313" key="1">
    <source>
        <dbReference type="EMBL" id="KAH3688114.1"/>
    </source>
</evidence>
<protein>
    <submittedName>
        <fullName evidence="1">Uncharacterized protein</fullName>
    </submittedName>
</protein>
<keyword evidence="2" id="KW-1185">Reference proteome</keyword>
<name>A0A9P8TRC2_WICPI</name>
<dbReference type="Proteomes" id="UP000774326">
    <property type="component" value="Unassembled WGS sequence"/>
</dbReference>
<reference evidence="1" key="2">
    <citation type="submission" date="2021-01" db="EMBL/GenBank/DDBJ databases">
        <authorList>
            <person name="Schikora-Tamarit M.A."/>
        </authorList>
    </citation>
    <scope>NUCLEOTIDE SEQUENCE</scope>
    <source>
        <strain evidence="1">CBS2887</strain>
    </source>
</reference>